<sequence length="179" mass="20378">MDTLSKAFVLILAVLLLYIYPLSDSAAREDDLSRVIAFETMTRFVDNVRDKGRLTPAMYEQFQKELTTSGQEFDVNMEHKHKRYVPVYDDQGRFAEKYTVEDEAFYNAQILSVLFPENSLPPDHADRTYKLGAGDYFTVTVHSLSRTPAVVWQDALNGTNTPGGQLYMPYGGMVRNEDS</sequence>
<proteinExistence type="predicted"/>
<dbReference type="OrthoDB" id="2082320at2"/>
<dbReference type="Proteomes" id="UP000288943">
    <property type="component" value="Chromosome"/>
</dbReference>
<accession>A0A410X0X5</accession>
<dbReference type="RefSeq" id="WP_042232605.1">
    <property type="nucleotide sequence ID" value="NZ_CP026520.1"/>
</dbReference>
<evidence type="ECO:0000313" key="4">
    <source>
        <dbReference type="Proteomes" id="UP001527202"/>
    </source>
</evidence>
<evidence type="ECO:0000313" key="2">
    <source>
        <dbReference type="EMBL" id="QAV20270.1"/>
    </source>
</evidence>
<name>A0A410X0X5_9BACL</name>
<evidence type="ECO:0000313" key="1">
    <source>
        <dbReference type="EMBL" id="MCY9597891.1"/>
    </source>
</evidence>
<dbReference type="GeneID" id="95377547"/>
<evidence type="ECO:0000313" key="3">
    <source>
        <dbReference type="Proteomes" id="UP000288943"/>
    </source>
</evidence>
<dbReference type="AlphaFoldDB" id="A0A410X0X5"/>
<dbReference type="EMBL" id="CP026520">
    <property type="protein sequence ID" value="QAV20270.1"/>
    <property type="molecule type" value="Genomic_DNA"/>
</dbReference>
<dbReference type="EMBL" id="JAMDMJ010000025">
    <property type="protein sequence ID" value="MCY9597891.1"/>
    <property type="molecule type" value="Genomic_DNA"/>
</dbReference>
<dbReference type="Proteomes" id="UP001527202">
    <property type="component" value="Unassembled WGS sequence"/>
</dbReference>
<protein>
    <submittedName>
        <fullName evidence="2">Uncharacterized protein</fullName>
    </submittedName>
</protein>
<gene>
    <name evidence="1" type="ORF">M5X16_19160</name>
    <name evidence="2" type="ORF">PC41400_22395</name>
</gene>
<reference evidence="1 4" key="2">
    <citation type="submission" date="2022-05" db="EMBL/GenBank/DDBJ databases">
        <title>Genome Sequencing of Bee-Associated Microbes.</title>
        <authorList>
            <person name="Dunlap C."/>
        </authorList>
    </citation>
    <scope>NUCLEOTIDE SEQUENCE [LARGE SCALE GENOMIC DNA]</scope>
    <source>
        <strain evidence="1 4">NRRL B-23120</strain>
    </source>
</reference>
<dbReference type="KEGG" id="pchi:PC41400_22395"/>
<reference evidence="2 3" key="1">
    <citation type="submission" date="2018-01" db="EMBL/GenBank/DDBJ databases">
        <title>The whole genome sequencing and assembly of Paenibacillus chitinolyticus KCCM 41400 strain.</title>
        <authorList>
            <person name="Kim J.-Y."/>
            <person name="Park M.-K."/>
            <person name="Lee Y.-J."/>
            <person name="Yi H."/>
            <person name="Bahn Y.-S."/>
            <person name="Kim J.F."/>
            <person name="Lee D.-W."/>
        </authorList>
    </citation>
    <scope>NUCLEOTIDE SEQUENCE [LARGE SCALE GENOMIC DNA]</scope>
    <source>
        <strain evidence="2 3">KCCM 41400</strain>
    </source>
</reference>
<keyword evidence="4" id="KW-1185">Reference proteome</keyword>
<organism evidence="2 3">
    <name type="scientific">Paenibacillus chitinolyticus</name>
    <dbReference type="NCBI Taxonomy" id="79263"/>
    <lineage>
        <taxon>Bacteria</taxon>
        <taxon>Bacillati</taxon>
        <taxon>Bacillota</taxon>
        <taxon>Bacilli</taxon>
        <taxon>Bacillales</taxon>
        <taxon>Paenibacillaceae</taxon>
        <taxon>Paenibacillus</taxon>
    </lineage>
</organism>